<keyword evidence="2" id="KW-0540">Nuclease</keyword>
<dbReference type="InterPro" id="IPR002562">
    <property type="entry name" value="3'-5'_exonuclease_dom"/>
</dbReference>
<organism evidence="13 14">
    <name type="scientific">Pleurodeles waltl</name>
    <name type="common">Iberian ribbed newt</name>
    <dbReference type="NCBI Taxonomy" id="8319"/>
    <lineage>
        <taxon>Eukaryota</taxon>
        <taxon>Metazoa</taxon>
        <taxon>Chordata</taxon>
        <taxon>Craniata</taxon>
        <taxon>Vertebrata</taxon>
        <taxon>Euteleostomi</taxon>
        <taxon>Amphibia</taxon>
        <taxon>Batrachia</taxon>
        <taxon>Caudata</taxon>
        <taxon>Salamandroidea</taxon>
        <taxon>Salamandridae</taxon>
        <taxon>Pleurodelinae</taxon>
        <taxon>Pleurodeles</taxon>
    </lineage>
</organism>
<dbReference type="GO" id="GO:0006139">
    <property type="term" value="P:nucleobase-containing compound metabolic process"/>
    <property type="evidence" value="ECO:0007669"/>
    <property type="project" value="InterPro"/>
</dbReference>
<dbReference type="SUPFAM" id="SSF53098">
    <property type="entry name" value="Ribonuclease H-like"/>
    <property type="match status" value="1"/>
</dbReference>
<dbReference type="InterPro" id="IPR036397">
    <property type="entry name" value="RNaseH_sf"/>
</dbReference>
<proteinExistence type="inferred from homology"/>
<keyword evidence="14" id="KW-1185">Reference proteome</keyword>
<dbReference type="CDD" id="cd06141">
    <property type="entry name" value="WRN_exo"/>
    <property type="match status" value="1"/>
</dbReference>
<evidence type="ECO:0000256" key="10">
    <source>
        <dbReference type="ARBA" id="ARBA00042761"/>
    </source>
</evidence>
<dbReference type="Pfam" id="PF01612">
    <property type="entry name" value="DNA_pol_A_exo1"/>
    <property type="match status" value="1"/>
</dbReference>
<sequence>MTARQRELPPWMSVAKGDAAGDKDKASFKANAFEDGLPMLKFPGSIIYSYESSDCSFLSEDIKMSLPDGAAVGFDIEWSPITSKGKVGKVALVQLCISEKKCYLFHIYCMSGFPKGLKRLLEDETLKKVGVGIEGDQWKILSDFDIKLKSFVELSDIANQKLKCKERWSLNGLIKHLFRKQILKEDSVRCGNWDQFPLSDDQKLYAATDAYVGLLIYQKLENMIN</sequence>
<evidence type="ECO:0000256" key="3">
    <source>
        <dbReference type="ARBA" id="ARBA00022723"/>
    </source>
</evidence>
<dbReference type="GO" id="GO:0008408">
    <property type="term" value="F:3'-5' exonuclease activity"/>
    <property type="evidence" value="ECO:0007669"/>
    <property type="project" value="InterPro"/>
</dbReference>
<comment type="function">
    <text evidence="11">Has exonuclease activity on both single-stranded and duplex templates bearing overhangs, but not blunt ended duplex DNA, and cleaves in a 3'-5' direction. Essential for the formation of DNA replication focal centers. Has an important role in maintaining genome stability.</text>
</comment>
<evidence type="ECO:0000256" key="1">
    <source>
        <dbReference type="ARBA" id="ARBA00004123"/>
    </source>
</evidence>
<dbReference type="AlphaFoldDB" id="A0AAV7W8W5"/>
<dbReference type="GO" id="GO:0046872">
    <property type="term" value="F:metal ion binding"/>
    <property type="evidence" value="ECO:0007669"/>
    <property type="project" value="UniProtKB-KW"/>
</dbReference>
<dbReference type="GO" id="GO:0003676">
    <property type="term" value="F:nucleic acid binding"/>
    <property type="evidence" value="ECO:0007669"/>
    <property type="project" value="InterPro"/>
</dbReference>
<dbReference type="InterPro" id="IPR012337">
    <property type="entry name" value="RNaseH-like_sf"/>
</dbReference>
<keyword evidence="6" id="KW-0460">Magnesium</keyword>
<keyword evidence="3" id="KW-0479">Metal-binding</keyword>
<dbReference type="SMART" id="SM00474">
    <property type="entry name" value="35EXOc"/>
    <property type="match status" value="1"/>
</dbReference>
<protein>
    <recommendedName>
        <fullName evidence="9">3'-5' exonuclease</fullName>
    </recommendedName>
    <alternativeName>
        <fullName evidence="10">Werner Syndrome-like exonuclease</fullName>
    </alternativeName>
</protein>
<evidence type="ECO:0000259" key="12">
    <source>
        <dbReference type="SMART" id="SM00474"/>
    </source>
</evidence>
<dbReference type="Proteomes" id="UP001066276">
    <property type="component" value="Chromosome 1_2"/>
</dbReference>
<name>A0AAV7W8W5_PLEWA</name>
<keyword evidence="7" id="KW-0539">Nucleus</keyword>
<dbReference type="PANTHER" id="PTHR13620:SF109">
    <property type="entry name" value="3'-5' EXONUCLEASE"/>
    <property type="match status" value="1"/>
</dbReference>
<evidence type="ECO:0000313" key="13">
    <source>
        <dbReference type="EMBL" id="KAJ1209421.1"/>
    </source>
</evidence>
<dbReference type="EMBL" id="JANPWB010000002">
    <property type="protein sequence ID" value="KAJ1209421.1"/>
    <property type="molecule type" value="Genomic_DNA"/>
</dbReference>
<dbReference type="PANTHER" id="PTHR13620">
    <property type="entry name" value="3-5 EXONUCLEASE"/>
    <property type="match status" value="1"/>
</dbReference>
<accession>A0AAV7W8W5</accession>
<evidence type="ECO:0000256" key="8">
    <source>
        <dbReference type="ARBA" id="ARBA00037949"/>
    </source>
</evidence>
<comment type="subcellular location">
    <subcellularLocation>
        <location evidence="1">Nucleus</location>
    </subcellularLocation>
</comment>
<evidence type="ECO:0000256" key="4">
    <source>
        <dbReference type="ARBA" id="ARBA00022801"/>
    </source>
</evidence>
<dbReference type="GO" id="GO:0005634">
    <property type="term" value="C:nucleus"/>
    <property type="evidence" value="ECO:0007669"/>
    <property type="project" value="UniProtKB-SubCell"/>
</dbReference>
<evidence type="ECO:0000256" key="7">
    <source>
        <dbReference type="ARBA" id="ARBA00023242"/>
    </source>
</evidence>
<evidence type="ECO:0000256" key="6">
    <source>
        <dbReference type="ARBA" id="ARBA00022842"/>
    </source>
</evidence>
<comment type="caution">
    <text evidence="13">The sequence shown here is derived from an EMBL/GenBank/DDBJ whole genome shotgun (WGS) entry which is preliminary data.</text>
</comment>
<dbReference type="InterPro" id="IPR051132">
    <property type="entry name" value="3-5_Exonuclease_domain"/>
</dbReference>
<gene>
    <name evidence="13" type="ORF">NDU88_004799</name>
</gene>
<evidence type="ECO:0000256" key="9">
    <source>
        <dbReference type="ARBA" id="ARBA00040531"/>
    </source>
</evidence>
<keyword evidence="4" id="KW-0378">Hydrolase</keyword>
<dbReference type="Gene3D" id="3.30.420.10">
    <property type="entry name" value="Ribonuclease H-like superfamily/Ribonuclease H"/>
    <property type="match status" value="1"/>
</dbReference>
<evidence type="ECO:0000256" key="5">
    <source>
        <dbReference type="ARBA" id="ARBA00022839"/>
    </source>
</evidence>
<evidence type="ECO:0000256" key="11">
    <source>
        <dbReference type="ARBA" id="ARBA00045901"/>
    </source>
</evidence>
<reference evidence="13" key="1">
    <citation type="journal article" date="2022" name="bioRxiv">
        <title>Sequencing and chromosome-scale assembly of the giantPleurodeles waltlgenome.</title>
        <authorList>
            <person name="Brown T."/>
            <person name="Elewa A."/>
            <person name="Iarovenko S."/>
            <person name="Subramanian E."/>
            <person name="Araus A.J."/>
            <person name="Petzold A."/>
            <person name="Susuki M."/>
            <person name="Suzuki K.-i.T."/>
            <person name="Hayashi T."/>
            <person name="Toyoda A."/>
            <person name="Oliveira C."/>
            <person name="Osipova E."/>
            <person name="Leigh N.D."/>
            <person name="Simon A."/>
            <person name="Yun M.H."/>
        </authorList>
    </citation>
    <scope>NUCLEOTIDE SEQUENCE</scope>
    <source>
        <strain evidence="13">20211129_DDA</strain>
        <tissue evidence="13">Liver</tissue>
    </source>
</reference>
<evidence type="ECO:0000313" key="14">
    <source>
        <dbReference type="Proteomes" id="UP001066276"/>
    </source>
</evidence>
<feature type="domain" description="3'-5' exonuclease" evidence="12">
    <location>
        <begin position="46"/>
        <end position="225"/>
    </location>
</feature>
<comment type="similarity">
    <text evidence="8">Belongs to the WRNexo family.</text>
</comment>
<evidence type="ECO:0000256" key="2">
    <source>
        <dbReference type="ARBA" id="ARBA00022722"/>
    </source>
</evidence>
<keyword evidence="5" id="KW-0269">Exonuclease</keyword>